<protein>
    <submittedName>
        <fullName evidence="2">Uncharacterized protein</fullName>
    </submittedName>
</protein>
<dbReference type="EMBL" id="JBBNAG010000009">
    <property type="protein sequence ID" value="KAK9105760.1"/>
    <property type="molecule type" value="Genomic_DNA"/>
</dbReference>
<keyword evidence="1" id="KW-0472">Membrane</keyword>
<feature type="transmembrane region" description="Helical" evidence="1">
    <location>
        <begin position="15"/>
        <end position="34"/>
    </location>
</feature>
<dbReference type="Proteomes" id="UP001419268">
    <property type="component" value="Unassembled WGS sequence"/>
</dbReference>
<comment type="caution">
    <text evidence="2">The sequence shown here is derived from an EMBL/GenBank/DDBJ whole genome shotgun (WGS) entry which is preliminary data.</text>
</comment>
<dbReference type="AlphaFoldDB" id="A0AAP0F5R6"/>
<keyword evidence="3" id="KW-1185">Reference proteome</keyword>
<evidence type="ECO:0000313" key="2">
    <source>
        <dbReference type="EMBL" id="KAK9105760.1"/>
    </source>
</evidence>
<keyword evidence="1" id="KW-0812">Transmembrane</keyword>
<proteinExistence type="predicted"/>
<keyword evidence="1" id="KW-1133">Transmembrane helix</keyword>
<gene>
    <name evidence="2" type="ORF">Scep_022604</name>
</gene>
<reference evidence="2 3" key="1">
    <citation type="submission" date="2024-01" db="EMBL/GenBank/DDBJ databases">
        <title>Genome assemblies of Stephania.</title>
        <authorList>
            <person name="Yang L."/>
        </authorList>
    </citation>
    <scope>NUCLEOTIDE SEQUENCE [LARGE SCALE GENOMIC DNA]</scope>
    <source>
        <strain evidence="2">JXDWG</strain>
        <tissue evidence="2">Leaf</tissue>
    </source>
</reference>
<accession>A0AAP0F5R6</accession>
<evidence type="ECO:0000256" key="1">
    <source>
        <dbReference type="SAM" id="Phobius"/>
    </source>
</evidence>
<sequence length="57" mass="6830">MESMILNNSEQNPQFFVYFHVIFESFEILCSFSLSRECRTYRNDTSSEVSDTQDRHL</sequence>
<name>A0AAP0F5R6_9MAGN</name>
<evidence type="ECO:0000313" key="3">
    <source>
        <dbReference type="Proteomes" id="UP001419268"/>
    </source>
</evidence>
<organism evidence="2 3">
    <name type="scientific">Stephania cephalantha</name>
    <dbReference type="NCBI Taxonomy" id="152367"/>
    <lineage>
        <taxon>Eukaryota</taxon>
        <taxon>Viridiplantae</taxon>
        <taxon>Streptophyta</taxon>
        <taxon>Embryophyta</taxon>
        <taxon>Tracheophyta</taxon>
        <taxon>Spermatophyta</taxon>
        <taxon>Magnoliopsida</taxon>
        <taxon>Ranunculales</taxon>
        <taxon>Menispermaceae</taxon>
        <taxon>Menispermoideae</taxon>
        <taxon>Cissampelideae</taxon>
        <taxon>Stephania</taxon>
    </lineage>
</organism>